<dbReference type="Proteomes" id="UP000027222">
    <property type="component" value="Unassembled WGS sequence"/>
</dbReference>
<dbReference type="InterPro" id="IPR032675">
    <property type="entry name" value="LRR_dom_sf"/>
</dbReference>
<dbReference type="Gene3D" id="3.80.10.10">
    <property type="entry name" value="Ribonuclease Inhibitor"/>
    <property type="match status" value="1"/>
</dbReference>
<reference evidence="2" key="1">
    <citation type="journal article" date="2014" name="Proc. Natl. Acad. Sci. U.S.A.">
        <title>Extensive sampling of basidiomycete genomes demonstrates inadequacy of the white-rot/brown-rot paradigm for wood decay fungi.</title>
        <authorList>
            <person name="Riley R."/>
            <person name="Salamov A.A."/>
            <person name="Brown D.W."/>
            <person name="Nagy L.G."/>
            <person name="Floudas D."/>
            <person name="Held B.W."/>
            <person name="Levasseur A."/>
            <person name="Lombard V."/>
            <person name="Morin E."/>
            <person name="Otillar R."/>
            <person name="Lindquist E.A."/>
            <person name="Sun H."/>
            <person name="LaButti K.M."/>
            <person name="Schmutz J."/>
            <person name="Jabbour D."/>
            <person name="Luo H."/>
            <person name="Baker S.E."/>
            <person name="Pisabarro A.G."/>
            <person name="Walton J.D."/>
            <person name="Blanchette R.A."/>
            <person name="Henrissat B."/>
            <person name="Martin F."/>
            <person name="Cullen D."/>
            <person name="Hibbett D.S."/>
            <person name="Grigoriev I.V."/>
        </authorList>
    </citation>
    <scope>NUCLEOTIDE SEQUENCE [LARGE SCALE GENOMIC DNA]</scope>
    <source>
        <strain evidence="2">CBS 339.88</strain>
    </source>
</reference>
<evidence type="ECO:0000313" key="2">
    <source>
        <dbReference type="Proteomes" id="UP000027222"/>
    </source>
</evidence>
<keyword evidence="2" id="KW-1185">Reference proteome</keyword>
<dbReference type="AlphaFoldDB" id="A0A067TFN0"/>
<name>A0A067TFN0_GALM3</name>
<dbReference type="HOGENOM" id="CLU_020999_4_0_1"/>
<accession>A0A067TFN0</accession>
<evidence type="ECO:0008006" key="3">
    <source>
        <dbReference type="Google" id="ProtNLM"/>
    </source>
</evidence>
<dbReference type="OrthoDB" id="3023006at2759"/>
<proteinExistence type="predicted"/>
<protein>
    <recommendedName>
        <fullName evidence="3">F-box domain-containing protein</fullName>
    </recommendedName>
</protein>
<dbReference type="EMBL" id="KL142370">
    <property type="protein sequence ID" value="KDR81995.1"/>
    <property type="molecule type" value="Genomic_DNA"/>
</dbReference>
<sequence>MHKILSGFKFGREKGPKSKQLTLRVDQSSNDGLKFFTLPNEIFDLIFLLARNQYLIPTSRSLTTFPIELTISHVCQLWRSISLDYPLLWDNFRYVIPKYKFVRAKHRFASYIERSRSHPLDIWFNFRADHGNARYNDHTEMFTMLLSQADRWRRVTFLVDGIPPFLHLLKEVHPANLEHFAVLPQQADYATYTPGLFIPSIFTSGALQLKSVRLTTTTHGVFLPPLSNITTFRIEKPSCFSQFIRISLSEIIALLTISSLENLSISDIQFQDSFRDGNFKIIIMERLQDLRCGSEDIAQILPYIQAPCLHSLTLKEVKFPVLDTNSAPELTNLILLDCEAPWPAFSDELSIVASRITHLTVSENSKGTFRLHSPTIFRTPHSWSKLRTLSFNLQFLSYVDRYLELALSLPVDQPLTVRVHQNLLDTWNESTPDLLPHVDGLCKFQGWDLDSSTNPLVPWHWPYAENSLEHPYDSSDYDSFRVTSYH</sequence>
<dbReference type="STRING" id="685588.A0A067TFN0"/>
<organism evidence="1 2">
    <name type="scientific">Galerina marginata (strain CBS 339.88)</name>
    <dbReference type="NCBI Taxonomy" id="685588"/>
    <lineage>
        <taxon>Eukaryota</taxon>
        <taxon>Fungi</taxon>
        <taxon>Dikarya</taxon>
        <taxon>Basidiomycota</taxon>
        <taxon>Agaricomycotina</taxon>
        <taxon>Agaricomycetes</taxon>
        <taxon>Agaricomycetidae</taxon>
        <taxon>Agaricales</taxon>
        <taxon>Agaricineae</taxon>
        <taxon>Strophariaceae</taxon>
        <taxon>Galerina</taxon>
    </lineage>
</organism>
<evidence type="ECO:0000313" key="1">
    <source>
        <dbReference type="EMBL" id="KDR81995.1"/>
    </source>
</evidence>
<gene>
    <name evidence="1" type="ORF">GALMADRAFT_207349</name>
</gene>